<reference evidence="6 7" key="1">
    <citation type="journal article" date="2015" name="Genome Announc.">
        <title>Complete Genome Sequence of Corynebacterium camporealensis DSM 44610, Isolated from the Milk of a Manchega Sheep with Subclinical Mastitis.</title>
        <authorList>
            <person name="Ruckert C."/>
            <person name="Albersmeier A."/>
            <person name="Winkler A."/>
            <person name="Tauch A."/>
        </authorList>
    </citation>
    <scope>NUCLEOTIDE SEQUENCE [LARGE SCALE GENOMIC DNA]</scope>
    <source>
        <strain evidence="6 7">DSM 44610</strain>
    </source>
</reference>
<dbReference type="STRING" id="161896.UL81_00320"/>
<evidence type="ECO:0000256" key="3">
    <source>
        <dbReference type="ARBA" id="ARBA00022748"/>
    </source>
</evidence>
<dbReference type="InterPro" id="IPR007816">
    <property type="entry name" value="ResB-like_domain"/>
</dbReference>
<name>A0A0F6QU72_9CORY</name>
<dbReference type="EMBL" id="CP011311">
    <property type="protein sequence ID" value="AKE38057.1"/>
    <property type="molecule type" value="Genomic_DNA"/>
</dbReference>
<keyword evidence="3" id="KW-0201">Cytochrome c-type biogenesis</keyword>
<dbReference type="PANTHER" id="PTHR31566:SF0">
    <property type="entry name" value="CYTOCHROME C BIOGENESIS PROTEIN CCS1, CHLOROPLASTIC"/>
    <property type="match status" value="1"/>
</dbReference>
<dbReference type="HOGENOM" id="CLU_1465866_0_0_11"/>
<dbReference type="GO" id="GO:0017004">
    <property type="term" value="P:cytochrome complex assembly"/>
    <property type="evidence" value="ECO:0007669"/>
    <property type="project" value="UniProtKB-KW"/>
</dbReference>
<dbReference type="KEGG" id="ccj:UL81_00320"/>
<evidence type="ECO:0000256" key="4">
    <source>
        <dbReference type="ARBA" id="ARBA00022989"/>
    </source>
</evidence>
<evidence type="ECO:0000313" key="7">
    <source>
        <dbReference type="Proteomes" id="UP000033566"/>
    </source>
</evidence>
<sequence length="184" mass="20556">MRTALVLLFVLAIAAIPGTILPQRSLNQGNVADYIANNGRLAEIYDQLQLFDVFESTWFNSIFILLTISLVGCILPRSWDHYKAMKTPPTRAPKSLARLPLHATGMIDKPISEVTAHAYRRLKRWKVAEYGAVANFRRRAVTTQFSSSDARCGSAFSGSLEHPADDHRVRVRVPVGKHRALAFP</sequence>
<gene>
    <name evidence="6" type="ORF">UL81_00320</name>
</gene>
<proteinExistence type="predicted"/>
<organism evidence="6 7">
    <name type="scientific">Corynebacterium camporealensis</name>
    <dbReference type="NCBI Taxonomy" id="161896"/>
    <lineage>
        <taxon>Bacteria</taxon>
        <taxon>Bacillati</taxon>
        <taxon>Actinomycetota</taxon>
        <taxon>Actinomycetes</taxon>
        <taxon>Mycobacteriales</taxon>
        <taxon>Corynebacteriaceae</taxon>
        <taxon>Corynebacterium</taxon>
    </lineage>
</organism>
<keyword evidence="7" id="KW-1185">Reference proteome</keyword>
<evidence type="ECO:0000256" key="2">
    <source>
        <dbReference type="ARBA" id="ARBA00022692"/>
    </source>
</evidence>
<dbReference type="PANTHER" id="PTHR31566">
    <property type="entry name" value="CYTOCHROME C BIOGENESIS PROTEIN CCS1, CHLOROPLASTIC"/>
    <property type="match status" value="1"/>
</dbReference>
<evidence type="ECO:0000256" key="1">
    <source>
        <dbReference type="ARBA" id="ARBA00004141"/>
    </source>
</evidence>
<dbReference type="Pfam" id="PF05140">
    <property type="entry name" value="ResB"/>
    <property type="match status" value="1"/>
</dbReference>
<dbReference type="AlphaFoldDB" id="A0A0F6QU72"/>
<comment type="subcellular location">
    <subcellularLocation>
        <location evidence="1">Membrane</location>
        <topology evidence="1">Multi-pass membrane protein</topology>
    </subcellularLocation>
</comment>
<protein>
    <submittedName>
        <fullName evidence="6">ResB-like family</fullName>
    </submittedName>
</protein>
<dbReference type="InterPro" id="IPR023494">
    <property type="entry name" value="Cyt_c_bgen_Ccs1/CcsB/ResB"/>
</dbReference>
<keyword evidence="5" id="KW-0472">Membrane</keyword>
<dbReference type="Proteomes" id="UP000033566">
    <property type="component" value="Chromosome"/>
</dbReference>
<accession>A0A0F6QU72</accession>
<dbReference type="GO" id="GO:0016020">
    <property type="term" value="C:membrane"/>
    <property type="evidence" value="ECO:0007669"/>
    <property type="project" value="UniProtKB-SubCell"/>
</dbReference>
<keyword evidence="2" id="KW-0812">Transmembrane</keyword>
<evidence type="ECO:0000256" key="5">
    <source>
        <dbReference type="ARBA" id="ARBA00023136"/>
    </source>
</evidence>
<evidence type="ECO:0000313" key="6">
    <source>
        <dbReference type="EMBL" id="AKE38057.1"/>
    </source>
</evidence>
<keyword evidence="4" id="KW-1133">Transmembrane helix</keyword>